<organism evidence="3 4">
    <name type="scientific">Staphylococcus hsinchuensis</name>
    <dbReference type="NCBI Taxonomy" id="3051183"/>
    <lineage>
        <taxon>Bacteria</taxon>
        <taxon>Bacillati</taxon>
        <taxon>Bacillota</taxon>
        <taxon>Bacilli</taxon>
        <taxon>Bacillales</taxon>
        <taxon>Staphylococcaceae</taxon>
        <taxon>Staphylococcus</taxon>
    </lineage>
</organism>
<dbReference type="InterPro" id="IPR036498">
    <property type="entry name" value="Nfu/NifU_N_sf"/>
</dbReference>
<dbReference type="Gene3D" id="3.30.1370.70">
    <property type="entry name" value="Scaffold protein Nfu/NifU, N-terminal domain"/>
    <property type="match status" value="1"/>
</dbReference>
<proteinExistence type="predicted"/>
<name>A0ABZ3EC41_9STAP</name>
<keyword evidence="4" id="KW-1185">Reference proteome</keyword>
<dbReference type="RefSeq" id="WP_251517072.1">
    <property type="nucleotide sequence ID" value="NZ_CP128355.1"/>
</dbReference>
<sequence length="85" mass="9800">MDYKSVTSTPSPDTIKIVLNKEREDNQSTTYTKSQEGQPLFINELLQIEGVKSIFYVMDFISIDKTPEANWDDLTPKITERLTEL</sequence>
<dbReference type="Pfam" id="PF08712">
    <property type="entry name" value="Nfu_N"/>
    <property type="match status" value="1"/>
</dbReference>
<dbReference type="EMBL" id="CP128355">
    <property type="protein sequence ID" value="XAF70082.1"/>
    <property type="molecule type" value="Genomic_DNA"/>
</dbReference>
<protein>
    <submittedName>
        <fullName evidence="3">NifU N-terminal domain-containing protein</fullName>
    </submittedName>
</protein>
<accession>A0ABZ3EC41</accession>
<gene>
    <name evidence="3" type="ORF">QQM35_08380</name>
</gene>
<reference evidence="3 4" key="1">
    <citation type="journal article" date="2024" name="Pathogens">
        <title>Staphylococcus hsinchuensis sp. nov., Isolated from Soymilk.</title>
        <authorList>
            <person name="Wang Y.T."/>
            <person name="Lin Y.C."/>
            <person name="Hsieh Y.H."/>
            <person name="Lin Y.T."/>
            <person name="Hamada M."/>
            <person name="Chen C.C."/>
            <person name="Liou J.S."/>
            <person name="Lee A.Y."/>
            <person name="Zhang W.L."/>
            <person name="Chen Y.T."/>
            <person name="Huang C.H."/>
        </authorList>
    </citation>
    <scope>NUCLEOTIDE SEQUENCE [LARGE SCALE GENOMIC DNA]</scope>
    <source>
        <strain evidence="3 4">H164</strain>
    </source>
</reference>
<feature type="region of interest" description="Disordered" evidence="1">
    <location>
        <begin position="1"/>
        <end position="32"/>
    </location>
</feature>
<dbReference type="Proteomes" id="UP001436297">
    <property type="component" value="Chromosome"/>
</dbReference>
<evidence type="ECO:0000313" key="3">
    <source>
        <dbReference type="EMBL" id="XAF70082.1"/>
    </source>
</evidence>
<evidence type="ECO:0000256" key="1">
    <source>
        <dbReference type="SAM" id="MobiDB-lite"/>
    </source>
</evidence>
<dbReference type="SUPFAM" id="SSF110836">
    <property type="entry name" value="Hypothetical protein SAV1430"/>
    <property type="match status" value="1"/>
</dbReference>
<dbReference type="SMART" id="SM00932">
    <property type="entry name" value="Nfu_N"/>
    <property type="match status" value="1"/>
</dbReference>
<feature type="domain" description="Scaffold protein Nfu/NifU N-terminal" evidence="2">
    <location>
        <begin position="4"/>
        <end position="85"/>
    </location>
</feature>
<evidence type="ECO:0000259" key="2">
    <source>
        <dbReference type="SMART" id="SM00932"/>
    </source>
</evidence>
<evidence type="ECO:0000313" key="4">
    <source>
        <dbReference type="Proteomes" id="UP001436297"/>
    </source>
</evidence>
<feature type="compositionally biased region" description="Polar residues" evidence="1">
    <location>
        <begin position="1"/>
        <end position="12"/>
    </location>
</feature>
<dbReference type="InterPro" id="IPR014824">
    <property type="entry name" value="Nfu/NifU_N"/>
</dbReference>